<dbReference type="EMBL" id="CP016414">
    <property type="protein sequence ID" value="ANU36685.1"/>
    <property type="molecule type" value="Genomic_DNA"/>
</dbReference>
<dbReference type="Gene3D" id="3.40.50.300">
    <property type="entry name" value="P-loop containing nucleotide triphosphate hydrolases"/>
    <property type="match status" value="1"/>
</dbReference>
<reference evidence="2 3" key="1">
    <citation type="submission" date="2016-07" db="EMBL/GenBank/DDBJ databases">
        <title>Genome sequencing of Vibrio scophthalmi strain VS-05, an isolated from Paralichthys olivaceus.</title>
        <authorList>
            <person name="Han H.-J."/>
        </authorList>
    </citation>
    <scope>NUCLEOTIDE SEQUENCE [LARGE SCALE GENOMIC DNA]</scope>
    <source>
        <strain evidence="2 3">VS-05</strain>
    </source>
</reference>
<dbReference type="PATRIC" id="fig|45658.7.peg.1542"/>
<sequence>MIRQITITNFRSIRKEIVSTEEITSFVGKNDAGKSNLLRALNLFFNNKTDAESDFNFNSDFNINATIQQRKAKEIKVELVLKLPRSYRRPNKPDTVYWSRTWRAEGYHDEVQQYCVISNGRIKNKTDFTKSSRIPYLLKSINYIYIPAIKDANFFRDLQGQLYDVLATASDQGLHASANSF</sequence>
<dbReference type="Pfam" id="PF13175">
    <property type="entry name" value="AAA_15"/>
    <property type="match status" value="1"/>
</dbReference>
<dbReference type="Proteomes" id="UP000092528">
    <property type="component" value="Chromosome 1"/>
</dbReference>
<protein>
    <recommendedName>
        <fullName evidence="1">Endonuclease GajA/Old nuclease/RecF-like AAA domain-containing protein</fullName>
    </recommendedName>
</protein>
<evidence type="ECO:0000313" key="3">
    <source>
        <dbReference type="Proteomes" id="UP000092528"/>
    </source>
</evidence>
<dbReference type="SUPFAM" id="SSF52540">
    <property type="entry name" value="P-loop containing nucleoside triphosphate hydrolases"/>
    <property type="match status" value="1"/>
</dbReference>
<accession>A0A1C7F992</accession>
<dbReference type="PANTHER" id="PTHR43581:SF4">
    <property type="entry name" value="ATP_GTP PHOSPHATASE"/>
    <property type="match status" value="1"/>
</dbReference>
<dbReference type="AlphaFoldDB" id="A0A1C7F992"/>
<dbReference type="PANTHER" id="PTHR43581">
    <property type="entry name" value="ATP/GTP PHOSPHATASE"/>
    <property type="match status" value="1"/>
</dbReference>
<proteinExistence type="predicted"/>
<name>A0A1C7F992_9VIBR</name>
<feature type="domain" description="Endonuclease GajA/Old nuclease/RecF-like AAA" evidence="1">
    <location>
        <begin position="1"/>
        <end position="129"/>
    </location>
</feature>
<evidence type="ECO:0000313" key="2">
    <source>
        <dbReference type="EMBL" id="ANU36685.1"/>
    </source>
</evidence>
<dbReference type="RefSeq" id="WP_197497771.1">
    <property type="nucleotide sequence ID" value="NZ_CP016414.1"/>
</dbReference>
<organism evidence="2 3">
    <name type="scientific">Vibrio scophthalmi</name>
    <dbReference type="NCBI Taxonomy" id="45658"/>
    <lineage>
        <taxon>Bacteria</taxon>
        <taxon>Pseudomonadati</taxon>
        <taxon>Pseudomonadota</taxon>
        <taxon>Gammaproteobacteria</taxon>
        <taxon>Vibrionales</taxon>
        <taxon>Vibrionaceae</taxon>
        <taxon>Vibrio</taxon>
    </lineage>
</organism>
<keyword evidence="3" id="KW-1185">Reference proteome</keyword>
<gene>
    <name evidence="2" type="ORF">VSVS05_01560</name>
</gene>
<dbReference type="InterPro" id="IPR051396">
    <property type="entry name" value="Bact_Antivir_Def_Nuclease"/>
</dbReference>
<evidence type="ECO:0000259" key="1">
    <source>
        <dbReference type="Pfam" id="PF13175"/>
    </source>
</evidence>
<dbReference type="InterPro" id="IPR027417">
    <property type="entry name" value="P-loop_NTPase"/>
</dbReference>
<dbReference type="InterPro" id="IPR041685">
    <property type="entry name" value="AAA_GajA/Old/RecF-like"/>
</dbReference>